<organism evidence="1">
    <name type="scientific">Anopheles coluzzii</name>
    <name type="common">African malaria mosquito</name>
    <dbReference type="NCBI Taxonomy" id="1518534"/>
    <lineage>
        <taxon>Eukaryota</taxon>
        <taxon>Metazoa</taxon>
        <taxon>Ecdysozoa</taxon>
        <taxon>Arthropoda</taxon>
        <taxon>Hexapoda</taxon>
        <taxon>Insecta</taxon>
        <taxon>Pterygota</taxon>
        <taxon>Neoptera</taxon>
        <taxon>Endopterygota</taxon>
        <taxon>Diptera</taxon>
        <taxon>Nematocera</taxon>
        <taxon>Culicoidea</taxon>
        <taxon>Culicidae</taxon>
        <taxon>Anophelinae</taxon>
        <taxon>Anopheles</taxon>
    </lineage>
</organism>
<dbReference type="Proteomes" id="UP000075882">
    <property type="component" value="Unassembled WGS sequence"/>
</dbReference>
<reference evidence="1" key="1">
    <citation type="submission" date="2022-08" db="UniProtKB">
        <authorList>
            <consortium name="EnsemblMetazoa"/>
        </authorList>
    </citation>
    <scope>IDENTIFICATION</scope>
</reference>
<dbReference type="EnsemblMetazoa" id="ACOM040114-RA">
    <property type="protein sequence ID" value="ACOM040114-PA.1"/>
    <property type="gene ID" value="ACOM040114"/>
</dbReference>
<accession>A0A8W7PYD8</accession>
<name>A0A8W7PYD8_ANOCL</name>
<dbReference type="AlphaFoldDB" id="A0A8W7PYD8"/>
<protein>
    <submittedName>
        <fullName evidence="1">Uncharacterized protein</fullName>
    </submittedName>
</protein>
<evidence type="ECO:0000313" key="1">
    <source>
        <dbReference type="EnsemblMetazoa" id="ACOM040114-PA.1"/>
    </source>
</evidence>
<sequence length="161" mass="17394">MATHNRAPQDEIRVPVRGPHFNNKPISIMTATMHGRLHPYASTCILASLKSSSPPAAFGPNLAENAMVRSQSRKLPTAPTGALKLSSPNLPQHFRHGTEAARVKMLRPGSNPPAVGFTERPCAYANIQRQLPKKSFFSTTGRATGGNSLKFVSAKQRTSPI</sequence>
<proteinExistence type="predicted"/>